<evidence type="ECO:0000313" key="6">
    <source>
        <dbReference type="Proteomes" id="UP000185207"/>
    </source>
</evidence>
<dbReference type="InterPro" id="IPR036942">
    <property type="entry name" value="Beta-barrel_TonB_sf"/>
</dbReference>
<dbReference type="Pfam" id="PF14905">
    <property type="entry name" value="OMP_b-brl_3"/>
    <property type="match status" value="1"/>
</dbReference>
<dbReference type="GO" id="GO:0009279">
    <property type="term" value="C:cell outer membrane"/>
    <property type="evidence" value="ECO:0007669"/>
    <property type="project" value="UniProtKB-SubCell"/>
</dbReference>
<dbReference type="OrthoDB" id="8764943at2"/>
<evidence type="ECO:0000256" key="1">
    <source>
        <dbReference type="ARBA" id="ARBA00004442"/>
    </source>
</evidence>
<dbReference type="PANTHER" id="PTHR40980:SF3">
    <property type="entry name" value="TONB-DEPENDENT RECEPTOR-LIKE BETA-BARREL DOMAIN-CONTAINING PROTEIN"/>
    <property type="match status" value="1"/>
</dbReference>
<dbReference type="InterPro" id="IPR041700">
    <property type="entry name" value="OMP_b-brl_3"/>
</dbReference>
<evidence type="ECO:0000256" key="3">
    <source>
        <dbReference type="ARBA" id="ARBA00023237"/>
    </source>
</evidence>
<dbReference type="STRING" id="1416779.SAMN05444409_2715"/>
<dbReference type="RefSeq" id="WP_074235884.1">
    <property type="nucleotide sequence ID" value="NZ_FSRK01000002.1"/>
</dbReference>
<keyword evidence="3" id="KW-0998">Cell outer membrane</keyword>
<organism evidence="5 6">
    <name type="scientific">Epilithonimonas zeae</name>
    <dbReference type="NCBI Taxonomy" id="1416779"/>
    <lineage>
        <taxon>Bacteria</taxon>
        <taxon>Pseudomonadati</taxon>
        <taxon>Bacteroidota</taxon>
        <taxon>Flavobacteriia</taxon>
        <taxon>Flavobacteriales</taxon>
        <taxon>Weeksellaceae</taxon>
        <taxon>Chryseobacterium group</taxon>
        <taxon>Epilithonimonas</taxon>
    </lineage>
</organism>
<evidence type="ECO:0000259" key="4">
    <source>
        <dbReference type="Pfam" id="PF14905"/>
    </source>
</evidence>
<sequence>MKKSILFFLVFISTLIFAQQNLRINGKIINSDKEKSTFPIVVYLLDNENQLIKSTVAQDSKFEFDQLKSGNYHLQLSSDETIQNEKPFYLEKNLELSIAFEPKSQKIDEVTITAKKKIFKVENGNITLDVANSPLNTLPTSTELLSKLPFVMMDANGEGLSFVGKGTPLLYVDNQRVDFATLTAISVDDIKSVEVIRNPSVKYESEGKAVIKVNLKKSRKDGSQLSISETATFQKRFSNYLSANFQQKKNKTEWKLNASYNQINHWESNGFDYSVPSKNISSDYVIKSITKRPQTIFGASLYQELNDDGDYLTLSVNSNFRPDKGDNNTNTFYSENGNSAFIKTLNQQDSKRATINSIFNYKKKLTDWDAEILTGFQFKRESKNVDYSFFNDTNNSGYEFNQFRVQQYSGNVYSGRVDIEKKLSENYSLELGGSYTKAETKNDNKTTYQNNQNPEFYLYQFKEANLAGYTNLAFNADKWNVNGGLRTESTNAEGFDEIENQTKIKRNYLDWFPNAEIGFKQNDNYDYTLNFRKSISRPNYGDLSSGGLYGSPYVEYQGNPDLVPTYTNTISLTANLKKISVNATAYNSKNPLGYTLVYDDDKNISKFTAVNFDKEMGVSLGIDSLFQGKKWSSQNSLSVNYDKIEDSLAILKKSTPYVYFSTNNTVNVWKYLSVLLDGSYITKRVEGLYENNAMCLVNLGMTSSISDFDFTVRYNDVFNQMNYIQKMTYSGINSTGTFFGNTPTISFAAKYNFGKLKKSNYKESAVNETSNRL</sequence>
<accession>A0A1N6IJ58</accession>
<dbReference type="EMBL" id="FSRK01000002">
    <property type="protein sequence ID" value="SIO32019.1"/>
    <property type="molecule type" value="Genomic_DNA"/>
</dbReference>
<protein>
    <submittedName>
        <fullName evidence="5">Outer membrane protein beta-barrel family protein</fullName>
    </submittedName>
</protein>
<evidence type="ECO:0000256" key="2">
    <source>
        <dbReference type="ARBA" id="ARBA00023136"/>
    </source>
</evidence>
<dbReference type="Proteomes" id="UP000185207">
    <property type="component" value="Unassembled WGS sequence"/>
</dbReference>
<name>A0A1N6IJ58_9FLAO</name>
<feature type="domain" description="Outer membrane protein beta-barrel" evidence="4">
    <location>
        <begin position="405"/>
        <end position="751"/>
    </location>
</feature>
<comment type="subcellular location">
    <subcellularLocation>
        <location evidence="1">Cell outer membrane</location>
    </subcellularLocation>
</comment>
<dbReference type="SUPFAM" id="SSF56935">
    <property type="entry name" value="Porins"/>
    <property type="match status" value="1"/>
</dbReference>
<proteinExistence type="predicted"/>
<evidence type="ECO:0000313" key="5">
    <source>
        <dbReference type="EMBL" id="SIO32019.1"/>
    </source>
</evidence>
<reference evidence="6" key="1">
    <citation type="submission" date="2016-11" db="EMBL/GenBank/DDBJ databases">
        <authorList>
            <person name="Varghese N."/>
            <person name="Submissions S."/>
        </authorList>
    </citation>
    <scope>NUCLEOTIDE SEQUENCE [LARGE SCALE GENOMIC DNA]</scope>
    <source>
        <strain evidence="6">DSM 27623</strain>
    </source>
</reference>
<gene>
    <name evidence="5" type="ORF">SAMN05444409_2715</name>
</gene>
<keyword evidence="2" id="KW-0472">Membrane</keyword>
<dbReference type="PANTHER" id="PTHR40980">
    <property type="entry name" value="PLUG DOMAIN-CONTAINING PROTEIN"/>
    <property type="match status" value="1"/>
</dbReference>
<keyword evidence="6" id="KW-1185">Reference proteome</keyword>
<dbReference type="Gene3D" id="2.40.170.20">
    <property type="entry name" value="TonB-dependent receptor, beta-barrel domain"/>
    <property type="match status" value="1"/>
</dbReference>
<dbReference type="AlphaFoldDB" id="A0A1N6IJ58"/>